<keyword evidence="2" id="KW-0862">Zinc</keyword>
<dbReference type="GO" id="GO:0005634">
    <property type="term" value="C:nucleus"/>
    <property type="evidence" value="ECO:0007669"/>
    <property type="project" value="InterPro"/>
</dbReference>
<gene>
    <name evidence="8" type="primary">LOC6903253</name>
</gene>
<evidence type="ECO:0000256" key="1">
    <source>
        <dbReference type="ARBA" id="ARBA00022771"/>
    </source>
</evidence>
<dbReference type="GO" id="GO:0016567">
    <property type="term" value="P:protein ubiquitination"/>
    <property type="evidence" value="ECO:0007669"/>
    <property type="project" value="InterPro"/>
</dbReference>
<dbReference type="InParanoid" id="A0A6I8UXT7"/>
<evidence type="ECO:0000256" key="5">
    <source>
        <dbReference type="SAM" id="MobiDB-lite"/>
    </source>
</evidence>
<protein>
    <submittedName>
        <fullName evidence="8">E3 ubiquitin-protein ligase BRE1-like</fullName>
    </submittedName>
</protein>
<proteinExistence type="predicted"/>
<sequence>MGDTNDDVNDLIEINMHTSEEFQADESPLEQPQENARERENSRCQEAKDHDLETQQAQPDENLKQDTQQEKSVVGDPTVIIQKLQQQIEELQKNSQQLLNQLSEIKSQNASIQKTNNELQPQNPQVDEASTKVNQILKKLEWQISKNATLEDHLEEQDKSTKFIIQELEQQIAELDPGLFRNELEEKERAYLEEIGRLRQRVHNLYANITCSLCQAPWTAEGEHRLISLYCGHLFGKICIERLSECPICGLAFGSTDMRYIYGRNILPAD</sequence>
<dbReference type="PANTHER" id="PTHR16047">
    <property type="entry name" value="RFWD3 PROTEIN"/>
    <property type="match status" value="1"/>
</dbReference>
<organism evidence="7 8">
    <name type="scientific">Drosophila pseudoobscura pseudoobscura</name>
    <name type="common">Fruit fly</name>
    <dbReference type="NCBI Taxonomy" id="46245"/>
    <lineage>
        <taxon>Eukaryota</taxon>
        <taxon>Metazoa</taxon>
        <taxon>Ecdysozoa</taxon>
        <taxon>Arthropoda</taxon>
        <taxon>Hexapoda</taxon>
        <taxon>Insecta</taxon>
        <taxon>Pterygota</taxon>
        <taxon>Neoptera</taxon>
        <taxon>Endopterygota</taxon>
        <taxon>Diptera</taxon>
        <taxon>Brachycera</taxon>
        <taxon>Muscomorpha</taxon>
        <taxon>Ephydroidea</taxon>
        <taxon>Drosophilidae</taxon>
        <taxon>Drosophila</taxon>
        <taxon>Sophophora</taxon>
    </lineage>
</organism>
<dbReference type="GO" id="GO:0036297">
    <property type="term" value="P:interstrand cross-link repair"/>
    <property type="evidence" value="ECO:0007669"/>
    <property type="project" value="InterPro"/>
</dbReference>
<dbReference type="GO" id="GO:0008270">
    <property type="term" value="F:zinc ion binding"/>
    <property type="evidence" value="ECO:0007669"/>
    <property type="project" value="UniProtKB-KW"/>
</dbReference>
<dbReference type="Proteomes" id="UP000001819">
    <property type="component" value="Chromosome 4"/>
</dbReference>
<evidence type="ECO:0000259" key="6">
    <source>
        <dbReference type="PROSITE" id="PS50089"/>
    </source>
</evidence>
<dbReference type="KEGG" id="dpo:6903253"/>
<evidence type="ECO:0000313" key="8">
    <source>
        <dbReference type="RefSeq" id="XP_002132952.2"/>
    </source>
</evidence>
<keyword evidence="4" id="KW-0175">Coiled coil</keyword>
<dbReference type="RefSeq" id="XP_002132952.2">
    <property type="nucleotide sequence ID" value="XM_002132916.3"/>
</dbReference>
<keyword evidence="1 3" id="KW-0863">Zinc-finger</keyword>
<name>A0A6I8UXT7_DROPS</name>
<feature type="compositionally biased region" description="Basic and acidic residues" evidence="5">
    <location>
        <begin position="35"/>
        <end position="53"/>
    </location>
</feature>
<feature type="compositionally biased region" description="Acidic residues" evidence="5">
    <location>
        <begin position="1"/>
        <end position="10"/>
    </location>
</feature>
<dbReference type="PANTHER" id="PTHR16047:SF7">
    <property type="entry name" value="E3 UBIQUITIN-PROTEIN LIGASE RFWD3"/>
    <property type="match status" value="1"/>
</dbReference>
<feature type="coiled-coil region" evidence="4">
    <location>
        <begin position="81"/>
        <end position="115"/>
    </location>
</feature>
<evidence type="ECO:0000256" key="3">
    <source>
        <dbReference type="PROSITE-ProRule" id="PRU00175"/>
    </source>
</evidence>
<dbReference type="GO" id="GO:0004842">
    <property type="term" value="F:ubiquitin-protein transferase activity"/>
    <property type="evidence" value="ECO:0007669"/>
    <property type="project" value="InterPro"/>
</dbReference>
<dbReference type="SUPFAM" id="SSF57850">
    <property type="entry name" value="RING/U-box"/>
    <property type="match status" value="1"/>
</dbReference>
<accession>A0A6I8UXT7</accession>
<evidence type="ECO:0000256" key="2">
    <source>
        <dbReference type="ARBA" id="ARBA00022833"/>
    </source>
</evidence>
<dbReference type="AlphaFoldDB" id="A0A6I8UXT7"/>
<dbReference type="PROSITE" id="PS50089">
    <property type="entry name" value="ZF_RING_2"/>
    <property type="match status" value="1"/>
</dbReference>
<feature type="domain" description="RING-type" evidence="6">
    <location>
        <begin position="211"/>
        <end position="249"/>
    </location>
</feature>
<dbReference type="InterPro" id="IPR013083">
    <property type="entry name" value="Znf_RING/FYVE/PHD"/>
</dbReference>
<feature type="region of interest" description="Disordered" evidence="5">
    <location>
        <begin position="1"/>
        <end position="74"/>
    </location>
</feature>
<dbReference type="InterPro" id="IPR001841">
    <property type="entry name" value="Znf_RING"/>
</dbReference>
<dbReference type="InterPro" id="IPR037381">
    <property type="entry name" value="RFWD3"/>
</dbReference>
<evidence type="ECO:0000256" key="4">
    <source>
        <dbReference type="SAM" id="Coils"/>
    </source>
</evidence>
<evidence type="ECO:0000313" key="7">
    <source>
        <dbReference type="Proteomes" id="UP000001819"/>
    </source>
</evidence>
<keyword evidence="7" id="KW-1185">Reference proteome</keyword>
<dbReference type="Gene3D" id="3.30.40.10">
    <property type="entry name" value="Zinc/RING finger domain, C3HC4 (zinc finger)"/>
    <property type="match status" value="1"/>
</dbReference>
<reference evidence="8" key="1">
    <citation type="submission" date="2025-08" db="UniProtKB">
        <authorList>
            <consortium name="RefSeq"/>
        </authorList>
    </citation>
    <scope>IDENTIFICATION</scope>
    <source>
        <strain evidence="8">MV-25-SWS-2005</strain>
        <tissue evidence="8">Whole body</tissue>
    </source>
</reference>
<keyword evidence="1 3" id="KW-0479">Metal-binding</keyword>